<protein>
    <submittedName>
        <fullName evidence="1">Uncharacterized protein DUF1684</fullName>
    </submittedName>
</protein>
<dbReference type="Proteomes" id="UP000295818">
    <property type="component" value="Unassembled WGS sequence"/>
</dbReference>
<dbReference type="RefSeq" id="WP_199239904.1">
    <property type="nucleotide sequence ID" value="NZ_SLWM01000006.1"/>
</dbReference>
<name>A0ABY2BKQ2_9ACTN</name>
<dbReference type="Pfam" id="PF07920">
    <property type="entry name" value="DUF1684"/>
    <property type="match status" value="1"/>
</dbReference>
<keyword evidence="2" id="KW-1185">Reference proteome</keyword>
<evidence type="ECO:0000313" key="2">
    <source>
        <dbReference type="Proteomes" id="UP000295818"/>
    </source>
</evidence>
<gene>
    <name evidence="1" type="ORF">EV644_106475</name>
</gene>
<dbReference type="PANTHER" id="PTHR41913:SF1">
    <property type="entry name" value="DUF1684 DOMAIN-CONTAINING PROTEIN"/>
    <property type="match status" value="1"/>
</dbReference>
<proteinExistence type="predicted"/>
<comment type="caution">
    <text evidence="1">The sequence shown here is derived from an EMBL/GenBank/DDBJ whole genome shotgun (WGS) entry which is preliminary data.</text>
</comment>
<dbReference type="EMBL" id="SLWM01000006">
    <property type="protein sequence ID" value="TCO23166.1"/>
    <property type="molecule type" value="Genomic_DNA"/>
</dbReference>
<dbReference type="InterPro" id="IPR012467">
    <property type="entry name" value="DUF1684"/>
</dbReference>
<dbReference type="PANTHER" id="PTHR41913">
    <property type="entry name" value="DUF1684 DOMAIN-CONTAINING PROTEIN"/>
    <property type="match status" value="1"/>
</dbReference>
<reference evidence="1 2" key="1">
    <citation type="journal article" date="2015" name="Stand. Genomic Sci.">
        <title>Genomic Encyclopedia of Bacterial and Archaeal Type Strains, Phase III: the genomes of soil and plant-associated and newly described type strains.</title>
        <authorList>
            <person name="Whitman W.B."/>
            <person name="Woyke T."/>
            <person name="Klenk H.P."/>
            <person name="Zhou Y."/>
            <person name="Lilburn T.G."/>
            <person name="Beck B.J."/>
            <person name="De Vos P."/>
            <person name="Vandamme P."/>
            <person name="Eisen J.A."/>
            <person name="Garrity G."/>
            <person name="Hugenholtz P."/>
            <person name="Kyrpides N.C."/>
        </authorList>
    </citation>
    <scope>NUCLEOTIDE SEQUENCE [LARGE SCALE GENOMIC DNA]</scope>
    <source>
        <strain evidence="1 2">VKM Ac-2538</strain>
    </source>
</reference>
<organism evidence="1 2">
    <name type="scientific">Kribbella orskensis</name>
    <dbReference type="NCBI Taxonomy" id="2512216"/>
    <lineage>
        <taxon>Bacteria</taxon>
        <taxon>Bacillati</taxon>
        <taxon>Actinomycetota</taxon>
        <taxon>Actinomycetes</taxon>
        <taxon>Propionibacteriales</taxon>
        <taxon>Kribbellaceae</taxon>
        <taxon>Kribbella</taxon>
    </lineage>
</organism>
<accession>A0ABY2BKQ2</accession>
<sequence length="135" mass="14567">MPTFDVDPAWKVTGHYTRYEEPQRVEVSTARADLRQHVTAVGTVHLALGDSAYELVATAAGGGRLSLSFYDETNGVETAPWRTVTTEPLDGWTVAVDFNRAINLPFAFTDYGTCPAPVVGNRLGLAVTAGEKAPR</sequence>
<evidence type="ECO:0000313" key="1">
    <source>
        <dbReference type="EMBL" id="TCO23166.1"/>
    </source>
</evidence>